<evidence type="ECO:0000256" key="2">
    <source>
        <dbReference type="SAM" id="Phobius"/>
    </source>
</evidence>
<keyword evidence="2" id="KW-1133">Transmembrane helix</keyword>
<dbReference type="EMBL" id="WWBZ02000073">
    <property type="protein sequence ID" value="KAF4302478.1"/>
    <property type="molecule type" value="Genomic_DNA"/>
</dbReference>
<dbReference type="OrthoDB" id="3967825at2759"/>
<evidence type="ECO:0000313" key="3">
    <source>
        <dbReference type="EMBL" id="KAF4302478.1"/>
    </source>
</evidence>
<proteinExistence type="predicted"/>
<feature type="compositionally biased region" description="Basic and acidic residues" evidence="1">
    <location>
        <begin position="91"/>
        <end position="104"/>
    </location>
</feature>
<dbReference type="Proteomes" id="UP000572817">
    <property type="component" value="Unassembled WGS sequence"/>
</dbReference>
<feature type="compositionally biased region" description="Basic and acidic residues" evidence="1">
    <location>
        <begin position="18"/>
        <end position="27"/>
    </location>
</feature>
<comment type="caution">
    <text evidence="3">The sequence shown here is derived from an EMBL/GenBank/DDBJ whole genome shotgun (WGS) entry which is preliminary data.</text>
</comment>
<name>A0A8H4INP5_9PEZI</name>
<dbReference type="EMBL" id="WWBZ02000040">
    <property type="protein sequence ID" value="KAF4305002.1"/>
    <property type="molecule type" value="Genomic_DNA"/>
</dbReference>
<keyword evidence="5" id="KW-1185">Reference proteome</keyword>
<gene>
    <name evidence="4" type="ORF">GTA08_BOTSDO06161</name>
    <name evidence="3" type="ORF">GTA08_BOTSDO10338</name>
</gene>
<protein>
    <submittedName>
        <fullName evidence="3">Uncharacterized protein</fullName>
    </submittedName>
</protein>
<reference evidence="3 5" key="1">
    <citation type="submission" date="2020-04" db="EMBL/GenBank/DDBJ databases">
        <title>Genome Assembly and Annotation of Botryosphaeria dothidea sdau 11-99, a Latent Pathogen of Apple Fruit Ring Rot in China.</title>
        <authorList>
            <person name="Yu C."/>
            <person name="Diao Y."/>
            <person name="Lu Q."/>
            <person name="Zhao J."/>
            <person name="Cui S."/>
            <person name="Peng C."/>
            <person name="He B."/>
            <person name="Liu H."/>
        </authorList>
    </citation>
    <scope>NUCLEOTIDE SEQUENCE [LARGE SCALE GENOMIC DNA]</scope>
    <source>
        <strain evidence="3">Sdau11-99</strain>
        <strain evidence="5">sdau11-99</strain>
    </source>
</reference>
<evidence type="ECO:0000313" key="4">
    <source>
        <dbReference type="EMBL" id="KAF4305002.1"/>
    </source>
</evidence>
<organism evidence="3 5">
    <name type="scientific">Botryosphaeria dothidea</name>
    <dbReference type="NCBI Taxonomy" id="55169"/>
    <lineage>
        <taxon>Eukaryota</taxon>
        <taxon>Fungi</taxon>
        <taxon>Dikarya</taxon>
        <taxon>Ascomycota</taxon>
        <taxon>Pezizomycotina</taxon>
        <taxon>Dothideomycetes</taxon>
        <taxon>Dothideomycetes incertae sedis</taxon>
        <taxon>Botryosphaeriales</taxon>
        <taxon>Botryosphaeriaceae</taxon>
        <taxon>Botryosphaeria</taxon>
    </lineage>
</organism>
<feature type="transmembrane region" description="Helical" evidence="2">
    <location>
        <begin position="267"/>
        <end position="290"/>
    </location>
</feature>
<accession>A0A8H4INP5</accession>
<feature type="region of interest" description="Disordered" evidence="1">
    <location>
        <begin position="1"/>
        <end position="63"/>
    </location>
</feature>
<feature type="region of interest" description="Disordered" evidence="1">
    <location>
        <begin position="91"/>
        <end position="131"/>
    </location>
</feature>
<sequence>MSKRSTFLSKTLKRLPSHKRDYERKLSEASQKLQAAEEELYHHRRQAQLDRKKTDECQRERERDAVKAKYDQLQIVVGRYAADMRQLKLLQEKTEPKDRNDAAKLRKKLNPPLERIEEREAEAAEKPSAVRTVDAAVRTKTGEPLPVVPYAPASAPARPQNSFTCSARVAALPLILLLSTITRFLQRGPVYPEILDPFRRPVFAPGSVIQMLLLDLIVVTIVGEYAKYMLQRRVAHDQDDREQPGDVETGRAAIAHWNFTRALCEEACYVLLLASMAFALLLFELGHVFWI</sequence>
<evidence type="ECO:0000256" key="1">
    <source>
        <dbReference type="SAM" id="MobiDB-lite"/>
    </source>
</evidence>
<keyword evidence="2" id="KW-0472">Membrane</keyword>
<feature type="compositionally biased region" description="Basic and acidic residues" evidence="1">
    <location>
        <begin position="47"/>
        <end position="63"/>
    </location>
</feature>
<feature type="compositionally biased region" description="Basic and acidic residues" evidence="1">
    <location>
        <begin position="114"/>
        <end position="125"/>
    </location>
</feature>
<dbReference type="AlphaFoldDB" id="A0A8H4INP5"/>
<keyword evidence="2" id="KW-0812">Transmembrane</keyword>
<feature type="transmembrane region" description="Helical" evidence="2">
    <location>
        <begin position="165"/>
        <end position="182"/>
    </location>
</feature>
<evidence type="ECO:0000313" key="5">
    <source>
        <dbReference type="Proteomes" id="UP000572817"/>
    </source>
</evidence>
<feature type="transmembrane region" description="Helical" evidence="2">
    <location>
        <begin position="202"/>
        <end position="223"/>
    </location>
</feature>